<dbReference type="CDD" id="cd03426">
    <property type="entry name" value="NUDIX_CoAse_Nudt7"/>
    <property type="match status" value="1"/>
</dbReference>
<accession>A0A0K0XXN4</accession>
<keyword evidence="8" id="KW-1185">Reference proteome</keyword>
<dbReference type="PANTHER" id="PTHR12992">
    <property type="entry name" value="NUDIX HYDROLASE"/>
    <property type="match status" value="1"/>
</dbReference>
<dbReference type="RefSeq" id="WP_049725939.1">
    <property type="nucleotide sequence ID" value="NZ_CP012154.1"/>
</dbReference>
<evidence type="ECO:0000256" key="2">
    <source>
        <dbReference type="ARBA" id="ARBA00001946"/>
    </source>
</evidence>
<sequence length="204" mass="23293">MTRRKPEGFPAALAERLHRLDVPDRELPIRGFPPPDPQWQPRPSAVLVPIVLDEQPGVLLTVRHRSLTKHAGQVALPGGRREADEPFPRVTALRETHEEIGVAPERVELLGQLDRVDTISRFRISPVVGLVDPEAQPQACPHEVSHIFRLPLEWVRDLERYRRHDVLRRGQRFTVWSLAGGPWLVWGATAIILRQLARHLNEID</sequence>
<dbReference type="Gene3D" id="3.90.79.10">
    <property type="entry name" value="Nucleoside Triphosphate Pyrophosphohydrolase"/>
    <property type="match status" value="1"/>
</dbReference>
<name>A0A0K0XXN4_9GAMM</name>
<comment type="cofactor">
    <cofactor evidence="2">
        <name>Mg(2+)</name>
        <dbReference type="ChEBI" id="CHEBI:18420"/>
    </cofactor>
</comment>
<evidence type="ECO:0000256" key="6">
    <source>
        <dbReference type="ARBA" id="ARBA00023211"/>
    </source>
</evidence>
<dbReference type="SUPFAM" id="SSF55811">
    <property type="entry name" value="Nudix"/>
    <property type="match status" value="1"/>
</dbReference>
<evidence type="ECO:0000256" key="3">
    <source>
        <dbReference type="ARBA" id="ARBA00022723"/>
    </source>
</evidence>
<proteinExistence type="predicted"/>
<dbReference type="AlphaFoldDB" id="A0A0K0XXN4"/>
<dbReference type="PROSITE" id="PS51462">
    <property type="entry name" value="NUDIX"/>
    <property type="match status" value="1"/>
</dbReference>
<keyword evidence="3" id="KW-0479">Metal-binding</keyword>
<keyword evidence="5" id="KW-0460">Magnesium</keyword>
<reference evidence="7 8" key="1">
    <citation type="submission" date="2015-07" db="EMBL/GenBank/DDBJ databases">
        <authorList>
            <person name="Noorani M."/>
        </authorList>
    </citation>
    <scope>NUCLEOTIDE SEQUENCE [LARGE SCALE GENOMIC DNA]</scope>
    <source>
        <strain evidence="7 8">KCTC 42284</strain>
    </source>
</reference>
<dbReference type="InterPro" id="IPR000086">
    <property type="entry name" value="NUDIX_hydrolase_dom"/>
</dbReference>
<keyword evidence="6" id="KW-0464">Manganese</keyword>
<keyword evidence="4 7" id="KW-0378">Hydrolase</keyword>
<dbReference type="NCBIfam" id="NF007980">
    <property type="entry name" value="PRK10707.1"/>
    <property type="match status" value="1"/>
</dbReference>
<dbReference type="GO" id="GO:0010945">
    <property type="term" value="F:coenzyme A diphosphatase activity"/>
    <property type="evidence" value="ECO:0007669"/>
    <property type="project" value="InterPro"/>
</dbReference>
<dbReference type="InterPro" id="IPR015797">
    <property type="entry name" value="NUDIX_hydrolase-like_dom_sf"/>
</dbReference>
<protein>
    <submittedName>
        <fullName evidence="7">Putative Nudix hydrolase NudL</fullName>
    </submittedName>
</protein>
<evidence type="ECO:0000313" key="8">
    <source>
        <dbReference type="Proteomes" id="UP000066624"/>
    </source>
</evidence>
<dbReference type="EMBL" id="CP012154">
    <property type="protein sequence ID" value="AKS42371.1"/>
    <property type="molecule type" value="Genomic_DNA"/>
</dbReference>
<dbReference type="PANTHER" id="PTHR12992:SF11">
    <property type="entry name" value="MITOCHONDRIAL COENZYME A DIPHOSPHATASE NUDT8"/>
    <property type="match status" value="1"/>
</dbReference>
<gene>
    <name evidence="7" type="ORF">WM2015_2005</name>
</gene>
<evidence type="ECO:0000256" key="1">
    <source>
        <dbReference type="ARBA" id="ARBA00001936"/>
    </source>
</evidence>
<dbReference type="InterPro" id="IPR045121">
    <property type="entry name" value="CoAse"/>
</dbReference>
<dbReference type="KEGG" id="wma:WM2015_2005"/>
<dbReference type="GO" id="GO:0046872">
    <property type="term" value="F:metal ion binding"/>
    <property type="evidence" value="ECO:0007669"/>
    <property type="project" value="UniProtKB-KW"/>
</dbReference>
<dbReference type="STRING" id="1579979.WM2015_2005"/>
<evidence type="ECO:0000256" key="5">
    <source>
        <dbReference type="ARBA" id="ARBA00022842"/>
    </source>
</evidence>
<evidence type="ECO:0000313" key="7">
    <source>
        <dbReference type="EMBL" id="AKS42371.1"/>
    </source>
</evidence>
<organism evidence="7 8">
    <name type="scientific">Wenzhouxiangella marina</name>
    <dbReference type="NCBI Taxonomy" id="1579979"/>
    <lineage>
        <taxon>Bacteria</taxon>
        <taxon>Pseudomonadati</taxon>
        <taxon>Pseudomonadota</taxon>
        <taxon>Gammaproteobacteria</taxon>
        <taxon>Chromatiales</taxon>
        <taxon>Wenzhouxiangellaceae</taxon>
        <taxon>Wenzhouxiangella</taxon>
    </lineage>
</organism>
<dbReference type="Proteomes" id="UP000066624">
    <property type="component" value="Chromosome"/>
</dbReference>
<dbReference type="OrthoDB" id="9802805at2"/>
<dbReference type="Pfam" id="PF00293">
    <property type="entry name" value="NUDIX"/>
    <property type="match status" value="1"/>
</dbReference>
<evidence type="ECO:0000256" key="4">
    <source>
        <dbReference type="ARBA" id="ARBA00022801"/>
    </source>
</evidence>
<comment type="cofactor">
    <cofactor evidence="1">
        <name>Mn(2+)</name>
        <dbReference type="ChEBI" id="CHEBI:29035"/>
    </cofactor>
</comment>